<dbReference type="GO" id="GO:0070300">
    <property type="term" value="F:phosphatidic acid binding"/>
    <property type="evidence" value="ECO:0007669"/>
    <property type="project" value="InterPro"/>
</dbReference>
<feature type="region of interest" description="Disordered" evidence="1">
    <location>
        <begin position="159"/>
        <end position="182"/>
    </location>
</feature>
<dbReference type="GO" id="GO:1990052">
    <property type="term" value="P:ER to chloroplast lipid transport"/>
    <property type="evidence" value="ECO:0007669"/>
    <property type="project" value="InterPro"/>
</dbReference>
<feature type="region of interest" description="Disordered" evidence="1">
    <location>
        <begin position="419"/>
        <end position="438"/>
    </location>
</feature>
<evidence type="ECO:0000313" key="3">
    <source>
        <dbReference type="Proteomes" id="UP000708148"/>
    </source>
</evidence>
<sequence>MAEARSSRRELRGAFYRQFWNQTIESSRSLDTVVRCMPNEASPGPLTSPSGLSRAQQLLVASALGVPLAPTFSKEHGGVCLDRAVPLLGCRWFWTALLFRFKLQKYLEERQNMAPWLRQVEALGNPQNFRACCKGRLDLGKHISITGKVESNSVKDIHEAIQWRPPPQGSSTAGPNGRGRWDGFSARTDLRMQLRGHRISASRAYQDEFRCKGGYARVPGLLSVEVASDKGMEAMHYRIGVHQVEGHPVYAGGTADDAPVEGYTPGTYLQGGLAFDGEATLLPRKRHIHRWHNKARTARVGDTLTLLRRQQGDPLLQFDKGDAGGTSLPDSQQKASSDEILENMRMRTQKVKTLSTDARGWASKVRHGKLKEMLGLQAKDKGRRPKKQTPWPFLSNAHLRVCGLIGLAASMRISGFSGMRSRPSFSEPSPSTSTVRRWSPRPWANERFAHLFLATGISLQAGQMQNWLLSYSSVSARFEVQVPAPWGAYQRLRRSQSFRGRRTAWVAGAGTPPGVQVSVAQQVLGPLRAKADFRWVLEAGDPVVRPGGGPLIRAQDHIRSLRSHLAEAQYGFDFAAPGLAGAFRIGGWYTPARKEGLIEMRMF</sequence>
<dbReference type="GO" id="GO:0034196">
    <property type="term" value="P:acylglycerol transport"/>
    <property type="evidence" value="ECO:0007669"/>
    <property type="project" value="InterPro"/>
</dbReference>
<evidence type="ECO:0000313" key="2">
    <source>
        <dbReference type="EMBL" id="CAD7705404.1"/>
    </source>
</evidence>
<dbReference type="EMBL" id="CAJHUC010003120">
    <property type="protein sequence ID" value="CAD7705404.1"/>
    <property type="molecule type" value="Genomic_DNA"/>
</dbReference>
<evidence type="ECO:0000256" key="1">
    <source>
        <dbReference type="SAM" id="MobiDB-lite"/>
    </source>
</evidence>
<keyword evidence="3" id="KW-1185">Reference proteome</keyword>
<accession>A0A8S1JJ09</accession>
<dbReference type="OrthoDB" id="512148at2759"/>
<dbReference type="PANTHER" id="PTHR34954">
    <property type="entry name" value="EXPRESSED PROTEIN"/>
    <property type="match status" value="1"/>
</dbReference>
<dbReference type="Proteomes" id="UP000708148">
    <property type="component" value="Unassembled WGS sequence"/>
</dbReference>
<protein>
    <submittedName>
        <fullName evidence="2">Uncharacterized protein</fullName>
    </submittedName>
</protein>
<feature type="compositionally biased region" description="Low complexity" evidence="1">
    <location>
        <begin position="420"/>
        <end position="434"/>
    </location>
</feature>
<reference evidence="2" key="1">
    <citation type="submission" date="2020-12" db="EMBL/GenBank/DDBJ databases">
        <authorList>
            <person name="Iha C."/>
        </authorList>
    </citation>
    <scope>NUCLEOTIDE SEQUENCE</scope>
</reference>
<dbReference type="PANTHER" id="PTHR34954:SF3">
    <property type="entry name" value="EXPRESSED PROTEIN"/>
    <property type="match status" value="1"/>
</dbReference>
<organism evidence="2 3">
    <name type="scientific">Ostreobium quekettii</name>
    <dbReference type="NCBI Taxonomy" id="121088"/>
    <lineage>
        <taxon>Eukaryota</taxon>
        <taxon>Viridiplantae</taxon>
        <taxon>Chlorophyta</taxon>
        <taxon>core chlorophytes</taxon>
        <taxon>Ulvophyceae</taxon>
        <taxon>TCBD clade</taxon>
        <taxon>Bryopsidales</taxon>
        <taxon>Ostreobineae</taxon>
        <taxon>Ostreobiaceae</taxon>
        <taxon>Ostreobium</taxon>
    </lineage>
</organism>
<proteinExistence type="predicted"/>
<dbReference type="AlphaFoldDB" id="A0A8S1JJ09"/>
<comment type="caution">
    <text evidence="2">The sequence shown here is derived from an EMBL/GenBank/DDBJ whole genome shotgun (WGS) entry which is preliminary data.</text>
</comment>
<feature type="region of interest" description="Disordered" evidence="1">
    <location>
        <begin position="315"/>
        <end position="336"/>
    </location>
</feature>
<gene>
    <name evidence="2" type="ORF">OSTQU699_LOCUS10759</name>
</gene>
<name>A0A8S1JJ09_9CHLO</name>
<dbReference type="InterPro" id="IPR044160">
    <property type="entry name" value="TGD4-like"/>
</dbReference>